<evidence type="ECO:0000313" key="3">
    <source>
        <dbReference type="Proteomes" id="UP000564378"/>
    </source>
</evidence>
<keyword evidence="1" id="KW-0472">Membrane</keyword>
<feature type="transmembrane region" description="Helical" evidence="1">
    <location>
        <begin position="52"/>
        <end position="75"/>
    </location>
</feature>
<organism evidence="2 3">
    <name type="scientific">Parasphingopyxis marina</name>
    <dbReference type="NCBI Taxonomy" id="2761622"/>
    <lineage>
        <taxon>Bacteria</taxon>
        <taxon>Pseudomonadati</taxon>
        <taxon>Pseudomonadota</taxon>
        <taxon>Alphaproteobacteria</taxon>
        <taxon>Sphingomonadales</taxon>
        <taxon>Sphingomonadaceae</taxon>
        <taxon>Parasphingopyxis</taxon>
    </lineage>
</organism>
<evidence type="ECO:0000256" key="1">
    <source>
        <dbReference type="SAM" id="Phobius"/>
    </source>
</evidence>
<evidence type="ECO:0008006" key="4">
    <source>
        <dbReference type="Google" id="ProtNLM"/>
    </source>
</evidence>
<protein>
    <recommendedName>
        <fullName evidence="4">DMSO/TMAO reductase YedYZ, heme-binding membrane subunit</fullName>
    </recommendedName>
</protein>
<reference evidence="2 3" key="1">
    <citation type="submission" date="2020-08" db="EMBL/GenBank/DDBJ databases">
        <title>Draft genome sequence of Parasphingopyxis sp. GrpM-11.</title>
        <authorList>
            <person name="Oh J."/>
            <person name="Roh D.-H."/>
        </authorList>
    </citation>
    <scope>NUCLEOTIDE SEQUENCE [LARGE SCALE GENOMIC DNA]</scope>
    <source>
        <strain evidence="2 3">GrpM-11</strain>
    </source>
</reference>
<feature type="transmembrane region" description="Helical" evidence="1">
    <location>
        <begin position="149"/>
        <end position="166"/>
    </location>
</feature>
<proteinExistence type="predicted"/>
<feature type="transmembrane region" description="Helical" evidence="1">
    <location>
        <begin position="82"/>
        <end position="104"/>
    </location>
</feature>
<accession>A0A842HXB3</accession>
<dbReference type="AlphaFoldDB" id="A0A842HXB3"/>
<dbReference type="EMBL" id="JACJVJ010000002">
    <property type="protein sequence ID" value="MBC2777746.1"/>
    <property type="molecule type" value="Genomic_DNA"/>
</dbReference>
<keyword evidence="1" id="KW-1133">Transmembrane helix</keyword>
<feature type="transmembrane region" description="Helical" evidence="1">
    <location>
        <begin position="110"/>
        <end position="128"/>
    </location>
</feature>
<dbReference type="RefSeq" id="WP_185801062.1">
    <property type="nucleotide sequence ID" value="NZ_JACJVJ010000002.1"/>
</dbReference>
<dbReference type="Proteomes" id="UP000564378">
    <property type="component" value="Unassembled WGS sequence"/>
</dbReference>
<name>A0A842HXB3_9SPHN</name>
<feature type="transmembrane region" description="Helical" evidence="1">
    <location>
        <begin position="172"/>
        <end position="192"/>
    </location>
</feature>
<comment type="caution">
    <text evidence="2">The sequence shown here is derived from an EMBL/GenBank/DDBJ whole genome shotgun (WGS) entry which is preliminary data.</text>
</comment>
<evidence type="ECO:0000313" key="2">
    <source>
        <dbReference type="EMBL" id="MBC2777746.1"/>
    </source>
</evidence>
<keyword evidence="3" id="KW-1185">Reference proteome</keyword>
<sequence length="212" mass="23427">MPSAGLTKDRKRWLIGLATLGALAICAAASAVPGSFEDRLSLATRLTARWSFLWFLAAFAARPLHQMFGGIWTALLRQRRYVGLGFASAHTIHAMCFIWLIAATPVSRPPYVYFIGGTGYVLMWLMAATSSDAAMRALGRNWKRLHITGIWLLWFIFFASYGGRIFRAETLLLGSVTTALLVAAALIRIPLVRTAFGPRRPRSIDLGAADRR</sequence>
<keyword evidence="1" id="KW-0812">Transmembrane</keyword>
<gene>
    <name evidence="2" type="ORF">H6P80_08940</name>
</gene>